<dbReference type="NCBIfam" id="TIGR01554">
    <property type="entry name" value="major_cap_HK97"/>
    <property type="match status" value="1"/>
</dbReference>
<feature type="region of interest" description="Disordered" evidence="2">
    <location>
        <begin position="42"/>
        <end position="64"/>
    </location>
</feature>
<comment type="subcellular location">
    <subcellularLocation>
        <location evidence="1">Virion</location>
    </subcellularLocation>
</comment>
<evidence type="ECO:0000256" key="2">
    <source>
        <dbReference type="SAM" id="MobiDB-lite"/>
    </source>
</evidence>
<dbReference type="Gene3D" id="3.30.2320.10">
    <property type="entry name" value="hypothetical protein PF0899 domain"/>
    <property type="match status" value="1"/>
</dbReference>
<dbReference type="SUPFAM" id="SSF57997">
    <property type="entry name" value="Tropomyosin"/>
    <property type="match status" value="1"/>
</dbReference>
<reference evidence="5" key="1">
    <citation type="journal article" date="2019" name="Int. J. Syst. Evol. Microbiol.">
        <title>The Global Catalogue of Microorganisms (GCM) 10K type strain sequencing project: providing services to taxonomists for standard genome sequencing and annotation.</title>
        <authorList>
            <consortium name="The Broad Institute Genomics Platform"/>
            <consortium name="The Broad Institute Genome Sequencing Center for Infectious Disease"/>
            <person name="Wu L."/>
            <person name="Ma J."/>
        </authorList>
    </citation>
    <scope>NUCLEOTIDE SEQUENCE [LARGE SCALE GENOMIC DNA]</scope>
    <source>
        <strain evidence="5">KCTC 42248</strain>
    </source>
</reference>
<sequence>MDEKEKEALEKVKAAQKQATDEATKGFKAQLDNADEKIKAAETRADEAEKKAKELEKNQDEMQKHLDQLDVELQGTKTRRTSDEDFLAKALKEAEENGDLKKAMDTKSNSTVIAKMEIKAVASPMTVGSVGGNADLIVSREVDGGINRPNAPQRNVLNNANVRATTAATIEWVNRENSEGNAEFLGEGELKPLRSFEYSQEESKAKKVAVAFKVTTESLQDISILADEIRQDGIEAVEDEVNDKLLNGDGTIATEPKGLIVQAAAFNVVGLTVANPNNYDAIVAASLQVSMLRHTPNIAFVNSIDFTNLALTKGSDGHYIMPLFATKDGERIQIAEIRVVKSDEIEVGSVLVGDMRKFHVRPYGPYTIEIGTENDDLRKNLRTIIVERRLHAYIKKHDKTAFVYDTFDNIKAAIVADEAAA</sequence>
<name>A0ABW5NI07_9SPHI</name>
<proteinExistence type="predicted"/>
<evidence type="ECO:0000313" key="4">
    <source>
        <dbReference type="EMBL" id="MFD2597518.1"/>
    </source>
</evidence>
<gene>
    <name evidence="4" type="ORF">ACFSQ3_01035</name>
</gene>
<evidence type="ECO:0000259" key="3">
    <source>
        <dbReference type="Pfam" id="PF05065"/>
    </source>
</evidence>
<evidence type="ECO:0000313" key="5">
    <source>
        <dbReference type="Proteomes" id="UP001597393"/>
    </source>
</evidence>
<feature type="region of interest" description="Disordered" evidence="2">
    <location>
        <begin position="1"/>
        <end position="27"/>
    </location>
</feature>
<dbReference type="RefSeq" id="WP_380866727.1">
    <property type="nucleotide sequence ID" value="NZ_JBHUMA010000003.1"/>
</dbReference>
<dbReference type="Proteomes" id="UP001597393">
    <property type="component" value="Unassembled WGS sequence"/>
</dbReference>
<dbReference type="InterPro" id="IPR054612">
    <property type="entry name" value="Phage_capsid-like_C"/>
</dbReference>
<feature type="domain" description="Phage capsid-like C-terminal" evidence="3">
    <location>
        <begin position="137"/>
        <end position="390"/>
    </location>
</feature>
<dbReference type="Pfam" id="PF05065">
    <property type="entry name" value="Phage_capsid"/>
    <property type="match status" value="1"/>
</dbReference>
<comment type="caution">
    <text evidence="4">The sequence shown here is derived from an EMBL/GenBank/DDBJ whole genome shotgun (WGS) entry which is preliminary data.</text>
</comment>
<dbReference type="SUPFAM" id="SSF56563">
    <property type="entry name" value="Major capsid protein gp5"/>
    <property type="match status" value="1"/>
</dbReference>
<keyword evidence="5" id="KW-1185">Reference proteome</keyword>
<organism evidence="4 5">
    <name type="scientific">Sphingobacterium corticis</name>
    <dbReference type="NCBI Taxonomy" id="1812823"/>
    <lineage>
        <taxon>Bacteria</taxon>
        <taxon>Pseudomonadati</taxon>
        <taxon>Bacteroidota</taxon>
        <taxon>Sphingobacteriia</taxon>
        <taxon>Sphingobacteriales</taxon>
        <taxon>Sphingobacteriaceae</taxon>
        <taxon>Sphingobacterium</taxon>
    </lineage>
</organism>
<accession>A0ABW5NI07</accession>
<protein>
    <submittedName>
        <fullName evidence="4">Phage major capsid protein</fullName>
    </submittedName>
</protein>
<feature type="compositionally biased region" description="Basic and acidic residues" evidence="2">
    <location>
        <begin position="1"/>
        <end position="25"/>
    </location>
</feature>
<dbReference type="EMBL" id="JBHUMA010000003">
    <property type="protein sequence ID" value="MFD2597518.1"/>
    <property type="molecule type" value="Genomic_DNA"/>
</dbReference>
<evidence type="ECO:0000256" key="1">
    <source>
        <dbReference type="ARBA" id="ARBA00004328"/>
    </source>
</evidence>
<dbReference type="InterPro" id="IPR024455">
    <property type="entry name" value="Phage_capsid"/>
</dbReference>
<dbReference type="Gene3D" id="3.30.2400.10">
    <property type="entry name" value="Major capsid protein gp5"/>
    <property type="match status" value="1"/>
</dbReference>